<dbReference type="AlphaFoldDB" id="X1UVN3"/>
<evidence type="ECO:0000256" key="3">
    <source>
        <dbReference type="ARBA" id="ARBA00022840"/>
    </source>
</evidence>
<accession>X1UVN3</accession>
<dbReference type="SUPFAM" id="SSF52540">
    <property type="entry name" value="P-loop containing nucleoside triphosphate hydrolases"/>
    <property type="match status" value="1"/>
</dbReference>
<reference evidence="5" key="1">
    <citation type="journal article" date="2014" name="Front. Microbiol.">
        <title>High frequency of phylogenetically diverse reductive dehalogenase-homologous genes in deep subseafloor sedimentary metagenomes.</title>
        <authorList>
            <person name="Kawai M."/>
            <person name="Futagami T."/>
            <person name="Toyoda A."/>
            <person name="Takaki Y."/>
            <person name="Nishi S."/>
            <person name="Hori S."/>
            <person name="Arai W."/>
            <person name="Tsubouchi T."/>
            <person name="Morono Y."/>
            <person name="Uchiyama I."/>
            <person name="Ito T."/>
            <person name="Fujiyama A."/>
            <person name="Inagaki F."/>
            <person name="Takami H."/>
        </authorList>
    </citation>
    <scope>NUCLEOTIDE SEQUENCE</scope>
    <source>
        <strain evidence="5">Expedition CK06-06</strain>
    </source>
</reference>
<keyword evidence="3" id="KW-0067">ATP-binding</keyword>
<dbReference type="PANTHER" id="PTHR42939">
    <property type="entry name" value="ABC TRANSPORTER ATP-BINDING PROTEIN ALBC-RELATED"/>
    <property type="match status" value="1"/>
</dbReference>
<sequence>KLSEATKNRLGYLPEERGLYKKLGILESIVYLASLKGMDRHSATEKANELLNQTGMLSHKRKRIEELSKGMGQIIQIIVTIIHDPQLVILDEPFAGLDPVNTEILKGMFA</sequence>
<keyword evidence="2" id="KW-0547">Nucleotide-binding</keyword>
<dbReference type="GO" id="GO:0005524">
    <property type="term" value="F:ATP binding"/>
    <property type="evidence" value="ECO:0007669"/>
    <property type="project" value="UniProtKB-KW"/>
</dbReference>
<name>X1UVN3_9ZZZZ</name>
<dbReference type="InterPro" id="IPR003439">
    <property type="entry name" value="ABC_transporter-like_ATP-bd"/>
</dbReference>
<evidence type="ECO:0000313" key="5">
    <source>
        <dbReference type="EMBL" id="GAJ21514.1"/>
    </source>
</evidence>
<feature type="non-terminal residue" evidence="5">
    <location>
        <position position="110"/>
    </location>
</feature>
<dbReference type="EMBL" id="BARW01040949">
    <property type="protein sequence ID" value="GAJ21514.1"/>
    <property type="molecule type" value="Genomic_DNA"/>
</dbReference>
<feature type="domain" description="ABC transporter" evidence="4">
    <location>
        <begin position="4"/>
        <end position="95"/>
    </location>
</feature>
<dbReference type="InterPro" id="IPR027417">
    <property type="entry name" value="P-loop_NTPase"/>
</dbReference>
<gene>
    <name evidence="5" type="ORF">S12H4_61600</name>
</gene>
<comment type="caution">
    <text evidence="5">The sequence shown here is derived from an EMBL/GenBank/DDBJ whole genome shotgun (WGS) entry which is preliminary data.</text>
</comment>
<proteinExistence type="predicted"/>
<dbReference type="Gene3D" id="3.40.50.300">
    <property type="entry name" value="P-loop containing nucleotide triphosphate hydrolases"/>
    <property type="match status" value="1"/>
</dbReference>
<dbReference type="InterPro" id="IPR051782">
    <property type="entry name" value="ABC_Transporter_VariousFunc"/>
</dbReference>
<protein>
    <recommendedName>
        <fullName evidence="4">ABC transporter domain-containing protein</fullName>
    </recommendedName>
</protein>
<dbReference type="PANTHER" id="PTHR42939:SF1">
    <property type="entry name" value="ABC TRANSPORTER ATP-BINDING PROTEIN ALBC-RELATED"/>
    <property type="match status" value="1"/>
</dbReference>
<evidence type="ECO:0000259" key="4">
    <source>
        <dbReference type="Pfam" id="PF00005"/>
    </source>
</evidence>
<organism evidence="5">
    <name type="scientific">marine sediment metagenome</name>
    <dbReference type="NCBI Taxonomy" id="412755"/>
    <lineage>
        <taxon>unclassified sequences</taxon>
        <taxon>metagenomes</taxon>
        <taxon>ecological metagenomes</taxon>
    </lineage>
</organism>
<evidence type="ECO:0000256" key="2">
    <source>
        <dbReference type="ARBA" id="ARBA00022741"/>
    </source>
</evidence>
<feature type="non-terminal residue" evidence="5">
    <location>
        <position position="1"/>
    </location>
</feature>
<dbReference type="Pfam" id="PF00005">
    <property type="entry name" value="ABC_tran"/>
    <property type="match status" value="1"/>
</dbReference>
<keyword evidence="1" id="KW-0813">Transport</keyword>
<dbReference type="GO" id="GO:0016887">
    <property type="term" value="F:ATP hydrolysis activity"/>
    <property type="evidence" value="ECO:0007669"/>
    <property type="project" value="InterPro"/>
</dbReference>
<evidence type="ECO:0000256" key="1">
    <source>
        <dbReference type="ARBA" id="ARBA00022448"/>
    </source>
</evidence>